<proteinExistence type="predicted"/>
<feature type="compositionally biased region" description="Basic and acidic residues" evidence="1">
    <location>
        <begin position="182"/>
        <end position="205"/>
    </location>
</feature>
<feature type="compositionally biased region" description="Acidic residues" evidence="1">
    <location>
        <begin position="766"/>
        <end position="775"/>
    </location>
</feature>
<accession>A0A9W9VSQ1</accession>
<name>A0A9W9VSQ1_9EURO</name>
<feature type="compositionally biased region" description="Acidic residues" evidence="1">
    <location>
        <begin position="711"/>
        <end position="723"/>
    </location>
</feature>
<feature type="compositionally biased region" description="Polar residues" evidence="1">
    <location>
        <begin position="123"/>
        <end position="152"/>
    </location>
</feature>
<feature type="compositionally biased region" description="Polar residues" evidence="1">
    <location>
        <begin position="546"/>
        <end position="560"/>
    </location>
</feature>
<gene>
    <name evidence="2" type="ORF">N7509_011020</name>
</gene>
<evidence type="ECO:0000313" key="3">
    <source>
        <dbReference type="Proteomes" id="UP001147747"/>
    </source>
</evidence>
<dbReference type="RefSeq" id="XP_056486277.1">
    <property type="nucleotide sequence ID" value="XM_056635657.1"/>
</dbReference>
<feature type="region of interest" description="Disordered" evidence="1">
    <location>
        <begin position="104"/>
        <end position="257"/>
    </location>
</feature>
<dbReference type="InterPro" id="IPR018822">
    <property type="entry name" value="UPF0646"/>
</dbReference>
<reference evidence="2" key="1">
    <citation type="submission" date="2022-12" db="EMBL/GenBank/DDBJ databases">
        <authorList>
            <person name="Petersen C."/>
        </authorList>
    </citation>
    <scope>NUCLEOTIDE SEQUENCE</scope>
    <source>
        <strain evidence="2">IBT 29677</strain>
    </source>
</reference>
<feature type="region of interest" description="Disordered" evidence="1">
    <location>
        <begin position="271"/>
        <end position="304"/>
    </location>
</feature>
<feature type="compositionally biased region" description="Basic and acidic residues" evidence="1">
    <location>
        <begin position="518"/>
        <end position="545"/>
    </location>
</feature>
<dbReference type="OrthoDB" id="5339076at2759"/>
<dbReference type="Pfam" id="PF10336">
    <property type="entry name" value="DUF2420"/>
    <property type="match status" value="1"/>
</dbReference>
<feature type="region of interest" description="Disordered" evidence="1">
    <location>
        <begin position="502"/>
        <end position="784"/>
    </location>
</feature>
<feature type="compositionally biased region" description="Basic and acidic residues" evidence="1">
    <location>
        <begin position="275"/>
        <end position="298"/>
    </location>
</feature>
<dbReference type="AlphaFoldDB" id="A0A9W9VSQ1"/>
<keyword evidence="3" id="KW-1185">Reference proteome</keyword>
<reference evidence="2" key="2">
    <citation type="journal article" date="2023" name="IMA Fungus">
        <title>Comparative genomic study of the Penicillium genus elucidates a diverse pangenome and 15 lateral gene transfer events.</title>
        <authorList>
            <person name="Petersen C."/>
            <person name="Sorensen T."/>
            <person name="Nielsen M.R."/>
            <person name="Sondergaard T.E."/>
            <person name="Sorensen J.L."/>
            <person name="Fitzpatrick D.A."/>
            <person name="Frisvad J.C."/>
            <person name="Nielsen K.L."/>
        </authorList>
    </citation>
    <scope>NUCLEOTIDE SEQUENCE</scope>
    <source>
        <strain evidence="2">IBT 29677</strain>
    </source>
</reference>
<evidence type="ECO:0000313" key="2">
    <source>
        <dbReference type="EMBL" id="KAJ5388479.1"/>
    </source>
</evidence>
<feature type="compositionally biased region" description="Polar residues" evidence="1">
    <location>
        <begin position="241"/>
        <end position="251"/>
    </location>
</feature>
<dbReference type="Proteomes" id="UP001147747">
    <property type="component" value="Unassembled WGS sequence"/>
</dbReference>
<evidence type="ECO:0000256" key="1">
    <source>
        <dbReference type="SAM" id="MobiDB-lite"/>
    </source>
</evidence>
<organism evidence="2 3">
    <name type="scientific">Penicillium cosmopolitanum</name>
    <dbReference type="NCBI Taxonomy" id="1131564"/>
    <lineage>
        <taxon>Eukaryota</taxon>
        <taxon>Fungi</taxon>
        <taxon>Dikarya</taxon>
        <taxon>Ascomycota</taxon>
        <taxon>Pezizomycotina</taxon>
        <taxon>Eurotiomycetes</taxon>
        <taxon>Eurotiomycetidae</taxon>
        <taxon>Eurotiales</taxon>
        <taxon>Aspergillaceae</taxon>
        <taxon>Penicillium</taxon>
    </lineage>
</organism>
<feature type="compositionally biased region" description="Basic and acidic residues" evidence="1">
    <location>
        <begin position="572"/>
        <end position="593"/>
    </location>
</feature>
<feature type="compositionally biased region" description="Polar residues" evidence="1">
    <location>
        <begin position="48"/>
        <end position="60"/>
    </location>
</feature>
<feature type="region of interest" description="Disordered" evidence="1">
    <location>
        <begin position="32"/>
        <end position="76"/>
    </location>
</feature>
<feature type="region of interest" description="Disordered" evidence="1">
    <location>
        <begin position="439"/>
        <end position="467"/>
    </location>
</feature>
<protein>
    <submittedName>
        <fullName evidence="2">Uncharacterized protein</fullName>
    </submittedName>
</protein>
<dbReference type="EMBL" id="JAPZBU010000009">
    <property type="protein sequence ID" value="KAJ5388479.1"/>
    <property type="molecule type" value="Genomic_DNA"/>
</dbReference>
<comment type="caution">
    <text evidence="2">The sequence shown here is derived from an EMBL/GenBank/DDBJ whole genome shotgun (WGS) entry which is preliminary data.</text>
</comment>
<feature type="compositionally biased region" description="Polar residues" evidence="1">
    <location>
        <begin position="746"/>
        <end position="757"/>
    </location>
</feature>
<sequence length="784" mass="86165">MEVPALEDSMEMASPYQGQADDFDIDIDLMEDHPSNIDSDMVGADDFPNTSQPSLFNDVNNDADMADEDPSEGSMVDADNFVDEDHDIEVQDDDVTYEADMLEGDQDEEIVEAVPTIQIEDAASSSDVTHQTDQNITEQTESIIGLTPQAQELQPPPATPTNEAEGLQHEQEPQPELTLDQPEQHDHGISLEPKPAEQDQADKPNEPQGSVAAAAAASDDIDQESLDEGANATTEDKAVTAETQPGHQETSIPEDIETKQAVEVQSSFAPAIDDNSEHPEHQDVDHHESHRESHEDQLHSSNENESLHPVKVLYQDNEISFFHRLKATRQRPSFCTTRMSHNVADDEVLVIDIDSLGIQLTEDSTHNSKMTLHHILDIYTRLSQNDGTSEPGALYLTLGSKISAHSELAGLDSAAHEGKGLSQIHAWDVDYEDAGHEDMPVHEEDSSAGDSFTGKPQTEKPLEVNEIGQNKTTDEANAQESAAPAEAHNEFVPNNQETDAGLAETEHHQEQEENATTEETRDVEANEYHHGDETKEHDSFEDPKTESSTTISLLPESTAQLADVPVDVNEAAPEHAEQEYQADDDKSGQDSNHKTSTFQGADGHEQDQNPEESQDEVSYEETEAPGTVVDTDAIDLTSAHDEGLVDAPNVRIENQEGPADEGEDHESLGKSESTVDNAPQEEGAGFEEHDLDPEDDLLGIAEDVLQTTQGDYDDQPENSEDDLTTPPAKKSMVVNPIPARTKRTTYHSLADSQPHDNTSTKRSREDDEWDFADADPELKRRRPS</sequence>
<dbReference type="GeneID" id="81374637"/>
<feature type="compositionally biased region" description="Acidic residues" evidence="1">
    <location>
        <begin position="608"/>
        <end position="623"/>
    </location>
</feature>